<dbReference type="Pfam" id="PF14226">
    <property type="entry name" value="DIOX_N"/>
    <property type="match status" value="1"/>
</dbReference>
<dbReference type="GO" id="GO:0046872">
    <property type="term" value="F:metal ion binding"/>
    <property type="evidence" value="ECO:0007669"/>
    <property type="project" value="UniProtKB-KW"/>
</dbReference>
<comment type="caution">
    <text evidence="4">The sequence shown here is derived from an EMBL/GenBank/DDBJ whole genome shotgun (WGS) entry which is preliminary data.</text>
</comment>
<keyword evidence="5" id="KW-1185">Reference proteome</keyword>
<name>A0AA87ZEA7_FICCA</name>
<evidence type="ECO:0000313" key="4">
    <source>
        <dbReference type="EMBL" id="GMN31010.1"/>
    </source>
</evidence>
<evidence type="ECO:0000256" key="2">
    <source>
        <dbReference type="ARBA" id="ARBA00023004"/>
    </source>
</evidence>
<sequence length="95" mass="10792">MEGEKKLSVLSTLESSEFPSFNLNVLVIPNSHTRLIVVEKLRQACEEICFFQITNRGISKRVIADAIGSSRRSFFDLPIEEENVFSSGDVYRPVR</sequence>
<dbReference type="EMBL" id="BTGU01000003">
    <property type="protein sequence ID" value="GMN31010.1"/>
    <property type="molecule type" value="Genomic_DNA"/>
</dbReference>
<keyword evidence="2" id="KW-0408">Iron</keyword>
<evidence type="ECO:0000313" key="5">
    <source>
        <dbReference type="Proteomes" id="UP001187192"/>
    </source>
</evidence>
<dbReference type="InterPro" id="IPR026992">
    <property type="entry name" value="DIOX_N"/>
</dbReference>
<dbReference type="InterPro" id="IPR027443">
    <property type="entry name" value="IPNS-like_sf"/>
</dbReference>
<feature type="domain" description="Non-haem dioxygenase N-terminal" evidence="3">
    <location>
        <begin position="26"/>
        <end position="87"/>
    </location>
</feature>
<dbReference type="Gene3D" id="2.60.120.330">
    <property type="entry name" value="B-lactam Antibiotic, Isopenicillin N Synthase, Chain"/>
    <property type="match status" value="1"/>
</dbReference>
<keyword evidence="1" id="KW-0479">Metal-binding</keyword>
<dbReference type="AlphaFoldDB" id="A0AA87ZEA7"/>
<proteinExistence type="predicted"/>
<dbReference type="Proteomes" id="UP001187192">
    <property type="component" value="Unassembled WGS sequence"/>
</dbReference>
<dbReference type="Gramene" id="FCD_00010118-RA">
    <property type="protein sequence ID" value="FCD_00010118-RA:cds"/>
    <property type="gene ID" value="FCD_00010118"/>
</dbReference>
<protein>
    <recommendedName>
        <fullName evidence="3">Non-haem dioxygenase N-terminal domain-containing protein</fullName>
    </recommendedName>
</protein>
<dbReference type="SUPFAM" id="SSF51197">
    <property type="entry name" value="Clavaminate synthase-like"/>
    <property type="match status" value="1"/>
</dbReference>
<evidence type="ECO:0000259" key="3">
    <source>
        <dbReference type="Pfam" id="PF14226"/>
    </source>
</evidence>
<evidence type="ECO:0000256" key="1">
    <source>
        <dbReference type="ARBA" id="ARBA00022723"/>
    </source>
</evidence>
<organism evidence="4 5">
    <name type="scientific">Ficus carica</name>
    <name type="common">Common fig</name>
    <dbReference type="NCBI Taxonomy" id="3494"/>
    <lineage>
        <taxon>Eukaryota</taxon>
        <taxon>Viridiplantae</taxon>
        <taxon>Streptophyta</taxon>
        <taxon>Embryophyta</taxon>
        <taxon>Tracheophyta</taxon>
        <taxon>Spermatophyta</taxon>
        <taxon>Magnoliopsida</taxon>
        <taxon>eudicotyledons</taxon>
        <taxon>Gunneridae</taxon>
        <taxon>Pentapetalae</taxon>
        <taxon>rosids</taxon>
        <taxon>fabids</taxon>
        <taxon>Rosales</taxon>
        <taxon>Moraceae</taxon>
        <taxon>Ficeae</taxon>
        <taxon>Ficus</taxon>
    </lineage>
</organism>
<reference evidence="4" key="1">
    <citation type="submission" date="2023-07" db="EMBL/GenBank/DDBJ databases">
        <title>draft genome sequence of fig (Ficus carica).</title>
        <authorList>
            <person name="Takahashi T."/>
            <person name="Nishimura K."/>
        </authorList>
    </citation>
    <scope>NUCLEOTIDE SEQUENCE</scope>
</reference>
<gene>
    <name evidence="4" type="ORF">TIFTF001_003062</name>
</gene>
<accession>A0AA87ZEA7</accession>